<name>A0A0C3FZ29_PILCF</name>
<organism evidence="2 3">
    <name type="scientific">Piloderma croceum (strain F 1598)</name>
    <dbReference type="NCBI Taxonomy" id="765440"/>
    <lineage>
        <taxon>Eukaryota</taxon>
        <taxon>Fungi</taxon>
        <taxon>Dikarya</taxon>
        <taxon>Basidiomycota</taxon>
        <taxon>Agaricomycotina</taxon>
        <taxon>Agaricomycetes</taxon>
        <taxon>Agaricomycetidae</taxon>
        <taxon>Atheliales</taxon>
        <taxon>Atheliaceae</taxon>
        <taxon>Piloderma</taxon>
    </lineage>
</organism>
<feature type="region of interest" description="Disordered" evidence="1">
    <location>
        <begin position="128"/>
        <end position="156"/>
    </location>
</feature>
<reference evidence="3" key="2">
    <citation type="submission" date="2015-01" db="EMBL/GenBank/DDBJ databases">
        <title>Evolutionary Origins and Diversification of the Mycorrhizal Mutualists.</title>
        <authorList>
            <consortium name="DOE Joint Genome Institute"/>
            <consortium name="Mycorrhizal Genomics Consortium"/>
            <person name="Kohler A."/>
            <person name="Kuo A."/>
            <person name="Nagy L.G."/>
            <person name="Floudas D."/>
            <person name="Copeland A."/>
            <person name="Barry K.W."/>
            <person name="Cichocki N."/>
            <person name="Veneault-Fourrey C."/>
            <person name="LaButti K."/>
            <person name="Lindquist E.A."/>
            <person name="Lipzen A."/>
            <person name="Lundell T."/>
            <person name="Morin E."/>
            <person name="Murat C."/>
            <person name="Riley R."/>
            <person name="Ohm R."/>
            <person name="Sun H."/>
            <person name="Tunlid A."/>
            <person name="Henrissat B."/>
            <person name="Grigoriev I.V."/>
            <person name="Hibbett D.S."/>
            <person name="Martin F."/>
        </authorList>
    </citation>
    <scope>NUCLEOTIDE SEQUENCE [LARGE SCALE GENOMIC DNA]</scope>
    <source>
        <strain evidence="3">F 1598</strain>
    </source>
</reference>
<dbReference type="OrthoDB" id="3353107at2759"/>
<keyword evidence="3" id="KW-1185">Reference proteome</keyword>
<evidence type="ECO:0000313" key="3">
    <source>
        <dbReference type="Proteomes" id="UP000054166"/>
    </source>
</evidence>
<evidence type="ECO:0000256" key="1">
    <source>
        <dbReference type="SAM" id="MobiDB-lite"/>
    </source>
</evidence>
<dbReference type="AlphaFoldDB" id="A0A0C3FZ29"/>
<gene>
    <name evidence="2" type="ORF">PILCRDRAFT_1904</name>
</gene>
<dbReference type="InParanoid" id="A0A0C3FZ29"/>
<dbReference type="HOGENOM" id="CLU_1687318_0_0_1"/>
<accession>A0A0C3FZ29</accession>
<evidence type="ECO:0000313" key="2">
    <source>
        <dbReference type="EMBL" id="KIM89555.1"/>
    </source>
</evidence>
<proteinExistence type="predicted"/>
<dbReference type="Proteomes" id="UP000054166">
    <property type="component" value="Unassembled WGS sequence"/>
</dbReference>
<feature type="compositionally biased region" description="Basic and acidic residues" evidence="1">
    <location>
        <begin position="147"/>
        <end position="156"/>
    </location>
</feature>
<sequence>MSWLLLGWNFIKVSNEAHIFREEVFTTQELSVFGTMSPMAMEDAQEWAEAWNAHKMEIRGQCNQSPREMFMFGMIQDGPQGIQQLIAPKEEEQELVDFASYGVDWDVNDDPVLMTHLLQHNPQDFPTDDPFGPWTTPHRLSDVPCKAPDHIRKIPG</sequence>
<reference evidence="2 3" key="1">
    <citation type="submission" date="2014-04" db="EMBL/GenBank/DDBJ databases">
        <authorList>
            <consortium name="DOE Joint Genome Institute"/>
            <person name="Kuo A."/>
            <person name="Tarkka M."/>
            <person name="Buscot F."/>
            <person name="Kohler A."/>
            <person name="Nagy L.G."/>
            <person name="Floudas D."/>
            <person name="Copeland A."/>
            <person name="Barry K.W."/>
            <person name="Cichocki N."/>
            <person name="Veneault-Fourrey C."/>
            <person name="LaButti K."/>
            <person name="Lindquist E.A."/>
            <person name="Lipzen A."/>
            <person name="Lundell T."/>
            <person name="Morin E."/>
            <person name="Murat C."/>
            <person name="Sun H."/>
            <person name="Tunlid A."/>
            <person name="Henrissat B."/>
            <person name="Grigoriev I.V."/>
            <person name="Hibbett D.S."/>
            <person name="Martin F."/>
            <person name="Nordberg H.P."/>
            <person name="Cantor M.N."/>
            <person name="Hua S.X."/>
        </authorList>
    </citation>
    <scope>NUCLEOTIDE SEQUENCE [LARGE SCALE GENOMIC DNA]</scope>
    <source>
        <strain evidence="2 3">F 1598</strain>
    </source>
</reference>
<dbReference type="EMBL" id="KN832974">
    <property type="protein sequence ID" value="KIM89555.1"/>
    <property type="molecule type" value="Genomic_DNA"/>
</dbReference>
<protein>
    <submittedName>
        <fullName evidence="2">Uncharacterized protein</fullName>
    </submittedName>
</protein>